<keyword evidence="2" id="KW-1185">Reference proteome</keyword>
<comment type="caution">
    <text evidence="1">The sequence shown here is derived from an EMBL/GenBank/DDBJ whole genome shotgun (WGS) entry which is preliminary data.</text>
</comment>
<name>U1WWY3_ANEAE</name>
<sequence length="287" mass="31747">MVNNDSVQRNIAILFIKGAGEMRVLKMVFCLILLFFFMGEGFTASAAEGPIKKVMTVNQTYKAAFTSDSGNNHWWWSASQLPNPGGVYVITKINGSMKLTGTAYDPEIHLASGDNSQTEYMVHDVLNRELNYTKGEGVGFRYLFLGIRGESYTNYGVEVTINTIEYLSYPMNVDVKLTPEKYVELRITSPGGFYSIPKIKTRVEVISDGNRLLSGSNAGTSTYTDTSVNIGRTYKYRVYAGATDDTYRGLSILGDYSILVPSPMDETKEIAEQARDAAREASQNASV</sequence>
<dbReference type="EMBL" id="AWSJ01000289">
    <property type="protein sequence ID" value="ERI07195.1"/>
    <property type="molecule type" value="Genomic_DNA"/>
</dbReference>
<reference evidence="1 2" key="1">
    <citation type="submission" date="2013-08" db="EMBL/GenBank/DDBJ databases">
        <authorList>
            <person name="Weinstock G."/>
            <person name="Sodergren E."/>
            <person name="Wylie T."/>
            <person name="Fulton L."/>
            <person name="Fulton R."/>
            <person name="Fronick C."/>
            <person name="O'Laughlin M."/>
            <person name="Godfrey J."/>
            <person name="Miner T."/>
            <person name="Herter B."/>
            <person name="Appelbaum E."/>
            <person name="Cordes M."/>
            <person name="Lek S."/>
            <person name="Wollam A."/>
            <person name="Pepin K.H."/>
            <person name="Palsikar V.B."/>
            <person name="Mitreva M."/>
            <person name="Wilson R.K."/>
        </authorList>
    </citation>
    <scope>NUCLEOTIDE SEQUENCE [LARGE SCALE GENOMIC DNA]</scope>
    <source>
        <strain evidence="1 2">ATCC 12856</strain>
    </source>
</reference>
<evidence type="ECO:0000313" key="1">
    <source>
        <dbReference type="EMBL" id="ERI07195.1"/>
    </source>
</evidence>
<protein>
    <submittedName>
        <fullName evidence="1">Uncharacterized protein</fullName>
    </submittedName>
</protein>
<evidence type="ECO:0000313" key="2">
    <source>
        <dbReference type="Proteomes" id="UP000016511"/>
    </source>
</evidence>
<dbReference type="Proteomes" id="UP000016511">
    <property type="component" value="Unassembled WGS sequence"/>
</dbReference>
<proteinExistence type="predicted"/>
<organism evidence="1 2">
    <name type="scientific">Aneurinibacillus aneurinilyticus ATCC 12856</name>
    <dbReference type="NCBI Taxonomy" id="649747"/>
    <lineage>
        <taxon>Bacteria</taxon>
        <taxon>Bacillati</taxon>
        <taxon>Bacillota</taxon>
        <taxon>Bacilli</taxon>
        <taxon>Bacillales</taxon>
        <taxon>Paenibacillaceae</taxon>
        <taxon>Aneurinibacillus group</taxon>
        <taxon>Aneurinibacillus</taxon>
    </lineage>
</organism>
<dbReference type="PATRIC" id="fig|649747.3.peg.4257"/>
<accession>U1WWY3</accession>
<gene>
    <name evidence="1" type="ORF">HMPREF0083_04728</name>
</gene>
<dbReference type="AlphaFoldDB" id="U1WWY3"/>
<dbReference type="HOGENOM" id="CLU_968544_0_0_9"/>